<gene>
    <name evidence="3" type="ORF">KILIM_008_00120</name>
</gene>
<dbReference type="EMBL" id="BAHD01000008">
    <property type="protein sequence ID" value="GAB94658.1"/>
    <property type="molecule type" value="Genomic_DNA"/>
</dbReference>
<comment type="caution">
    <text evidence="3">The sequence shown here is derived from an EMBL/GenBank/DDBJ whole genome shotgun (WGS) entry which is preliminary data.</text>
</comment>
<organism evidence="3 4">
    <name type="scientific">Kineosphaera limosa NBRC 100340</name>
    <dbReference type="NCBI Taxonomy" id="1184609"/>
    <lineage>
        <taxon>Bacteria</taxon>
        <taxon>Bacillati</taxon>
        <taxon>Actinomycetota</taxon>
        <taxon>Actinomycetes</taxon>
        <taxon>Micrococcales</taxon>
        <taxon>Dermatophilaceae</taxon>
        <taxon>Kineosphaera</taxon>
    </lineage>
</organism>
<dbReference type="SUPFAM" id="SSF47413">
    <property type="entry name" value="lambda repressor-like DNA-binding domains"/>
    <property type="match status" value="1"/>
</dbReference>
<proteinExistence type="predicted"/>
<dbReference type="GO" id="GO:0003677">
    <property type="term" value="F:DNA binding"/>
    <property type="evidence" value="ECO:0007669"/>
    <property type="project" value="UniProtKB-KW"/>
</dbReference>
<sequence length="173" mass="19265">MADSNLLQRARKAAGLSQSSLAARSGTSRPTLSAYENGHKSPTIETTERILQQAGFSLTIEPKIEFRQAGLDRGRSILVPTHLPCLLVGEAFAVVELPLHLNWSDRGRRFDLRDRRQRARVYELVLREGGPDDVLTYIDGALLVDLWAELVLPARVRAAWSPLVGDDVERRIA</sequence>
<dbReference type="OrthoDB" id="9803128at2"/>
<reference evidence="3 4" key="1">
    <citation type="submission" date="2012-08" db="EMBL/GenBank/DDBJ databases">
        <title>Whole genome shotgun sequence of Kineosphaera limosa NBRC 100340.</title>
        <authorList>
            <person name="Yoshida I."/>
            <person name="Isaki S."/>
            <person name="Hosoyama A."/>
            <person name="Tsuchikane K."/>
            <person name="Katsumata H."/>
            <person name="Ando Y."/>
            <person name="Ohji S."/>
            <person name="Hamada M."/>
            <person name="Tamura T."/>
            <person name="Yamazoe A."/>
            <person name="Yamazaki S."/>
            <person name="Fujita N."/>
        </authorList>
    </citation>
    <scope>NUCLEOTIDE SEQUENCE [LARGE SCALE GENOMIC DNA]</scope>
    <source>
        <strain evidence="3 4">NBRC 100340</strain>
    </source>
</reference>
<dbReference type="AlphaFoldDB" id="K6VEN3"/>
<dbReference type="RefSeq" id="WP_006591190.1">
    <property type="nucleotide sequence ID" value="NZ_BAHD01000008.1"/>
</dbReference>
<dbReference type="Gene3D" id="1.10.260.40">
    <property type="entry name" value="lambda repressor-like DNA-binding domains"/>
    <property type="match status" value="1"/>
</dbReference>
<keyword evidence="3" id="KW-0238">DNA-binding</keyword>
<feature type="compositionally biased region" description="Polar residues" evidence="1">
    <location>
        <begin position="17"/>
        <end position="31"/>
    </location>
</feature>
<dbReference type="STRING" id="1184609.KILIM_008_00120"/>
<dbReference type="PROSITE" id="PS50943">
    <property type="entry name" value="HTH_CROC1"/>
    <property type="match status" value="1"/>
</dbReference>
<accession>K6VEN3</accession>
<feature type="domain" description="HTH cro/C1-type" evidence="2">
    <location>
        <begin position="7"/>
        <end position="46"/>
    </location>
</feature>
<evidence type="ECO:0000313" key="3">
    <source>
        <dbReference type="EMBL" id="GAB94658.1"/>
    </source>
</evidence>
<dbReference type="CDD" id="cd00093">
    <property type="entry name" value="HTH_XRE"/>
    <property type="match status" value="1"/>
</dbReference>
<evidence type="ECO:0000313" key="4">
    <source>
        <dbReference type="Proteomes" id="UP000008366"/>
    </source>
</evidence>
<dbReference type="Proteomes" id="UP000008366">
    <property type="component" value="Unassembled WGS sequence"/>
</dbReference>
<dbReference type="eggNOG" id="COG1396">
    <property type="taxonomic scope" value="Bacteria"/>
</dbReference>
<name>K6VEN3_9MICO</name>
<dbReference type="InterPro" id="IPR010982">
    <property type="entry name" value="Lambda_DNA-bd_dom_sf"/>
</dbReference>
<protein>
    <submittedName>
        <fullName evidence="3">Putative Xre family DNA-binding protein</fullName>
    </submittedName>
</protein>
<evidence type="ECO:0000256" key="1">
    <source>
        <dbReference type="SAM" id="MobiDB-lite"/>
    </source>
</evidence>
<dbReference type="SMART" id="SM00530">
    <property type="entry name" value="HTH_XRE"/>
    <property type="match status" value="1"/>
</dbReference>
<dbReference type="InterPro" id="IPR001387">
    <property type="entry name" value="Cro/C1-type_HTH"/>
</dbReference>
<dbReference type="Pfam" id="PF01381">
    <property type="entry name" value="HTH_3"/>
    <property type="match status" value="1"/>
</dbReference>
<feature type="region of interest" description="Disordered" evidence="1">
    <location>
        <begin position="17"/>
        <end position="44"/>
    </location>
</feature>
<evidence type="ECO:0000259" key="2">
    <source>
        <dbReference type="PROSITE" id="PS50943"/>
    </source>
</evidence>
<keyword evidence="4" id="KW-1185">Reference proteome</keyword>